<keyword evidence="1" id="KW-0378">Hydrolase</keyword>
<keyword evidence="1" id="KW-0997">Cell inner membrane</keyword>
<evidence type="ECO:0000313" key="4">
    <source>
        <dbReference type="Proteomes" id="UP000244906"/>
    </source>
</evidence>
<dbReference type="NCBIfam" id="TIGR01331">
    <property type="entry name" value="bisphos_cysQ"/>
    <property type="match status" value="1"/>
</dbReference>
<comment type="catalytic activity">
    <reaction evidence="1">
        <text>adenosine 3',5'-bisphosphate + H2O = AMP + phosphate</text>
        <dbReference type="Rhea" id="RHEA:10040"/>
        <dbReference type="ChEBI" id="CHEBI:15377"/>
        <dbReference type="ChEBI" id="CHEBI:43474"/>
        <dbReference type="ChEBI" id="CHEBI:58343"/>
        <dbReference type="ChEBI" id="CHEBI:456215"/>
        <dbReference type="EC" id="3.1.3.7"/>
    </reaction>
</comment>
<comment type="caution">
    <text evidence="3">The sequence shown here is derived from an EMBL/GenBank/DDBJ whole genome shotgun (WGS) entry which is preliminary data.</text>
</comment>
<feature type="binding site" evidence="1">
    <location>
        <position position="220"/>
    </location>
    <ligand>
        <name>substrate</name>
    </ligand>
</feature>
<dbReference type="GO" id="GO:0005886">
    <property type="term" value="C:plasma membrane"/>
    <property type="evidence" value="ECO:0007669"/>
    <property type="project" value="UniProtKB-SubCell"/>
</dbReference>
<accession>A0A2V1GZE1</accession>
<keyword evidence="1" id="KW-1003">Cell membrane</keyword>
<dbReference type="PANTHER" id="PTHR43028:SF5">
    <property type="entry name" value="3'(2'),5'-BISPHOSPHATE NUCLEOTIDASE 1"/>
    <property type="match status" value="1"/>
</dbReference>
<dbReference type="InterPro" id="IPR000760">
    <property type="entry name" value="Inositol_monophosphatase-like"/>
</dbReference>
<dbReference type="PANTHER" id="PTHR43028">
    <property type="entry name" value="3'(2'),5'-BISPHOSPHATE NUCLEOTIDASE 1"/>
    <property type="match status" value="1"/>
</dbReference>
<dbReference type="Gene3D" id="3.30.540.10">
    <property type="entry name" value="Fructose-1,6-Bisphosphatase, subunit A, domain 1"/>
    <property type="match status" value="1"/>
</dbReference>
<dbReference type="GO" id="GO:0008441">
    <property type="term" value="F:3'(2'),5'-bisphosphate nucleotidase activity"/>
    <property type="evidence" value="ECO:0007669"/>
    <property type="project" value="UniProtKB-UniRule"/>
</dbReference>
<keyword evidence="1 2" id="KW-0460">Magnesium</keyword>
<evidence type="ECO:0000313" key="3">
    <source>
        <dbReference type="EMBL" id="PVZ68365.1"/>
    </source>
</evidence>
<dbReference type="InterPro" id="IPR050725">
    <property type="entry name" value="CysQ/Inositol_MonoPase"/>
</dbReference>
<comment type="function">
    <text evidence="1">Converts adenosine-3',5'-bisphosphate (PAP) to AMP.</text>
</comment>
<feature type="binding site" evidence="2">
    <location>
        <position position="69"/>
    </location>
    <ligand>
        <name>Mg(2+)</name>
        <dbReference type="ChEBI" id="CHEBI:18420"/>
        <label>1</label>
        <note>catalytic</note>
    </ligand>
</feature>
<dbReference type="HAMAP" id="MF_02095">
    <property type="entry name" value="CysQ"/>
    <property type="match status" value="1"/>
</dbReference>
<proteinExistence type="inferred from homology"/>
<keyword evidence="1" id="KW-0472">Membrane</keyword>
<feature type="binding site" evidence="1 2">
    <location>
        <position position="220"/>
    </location>
    <ligand>
        <name>Mg(2+)</name>
        <dbReference type="ChEBI" id="CHEBI:18420"/>
        <label>2</label>
    </ligand>
</feature>
<dbReference type="EC" id="3.1.3.7" evidence="1"/>
<dbReference type="Pfam" id="PF00459">
    <property type="entry name" value="Inositol_P"/>
    <property type="match status" value="1"/>
</dbReference>
<sequence>MTEINLQLLFKVREIAEQAGEAILNIYKNADFNIQIKSDNTPLTEADLAAHWVIAKGLRKISSLPVLSEESPADDLEKHLQWQRYWLVDPLDGTKEFIDRNGEFTVNIALIDQGKPILGVIYAPVHCVSYCGLKDKGSWKASNHIDFDQWTRLHSRSWNPQQQKTLVASSRRHGAEKLVQRLQAIGDYDFLAMGSSLKTCLVAEGIADFYPRIGPTSEWDTGAAQCILEQAGGAILGPDFASLKYNQKQSLLNPNFIAVGDKSVNWQEWLSIN</sequence>
<keyword evidence="4" id="KW-1185">Reference proteome</keyword>
<dbReference type="GO" id="GO:0000103">
    <property type="term" value="P:sulfate assimilation"/>
    <property type="evidence" value="ECO:0007669"/>
    <property type="project" value="TreeGrafter"/>
</dbReference>
<feature type="binding site" evidence="2">
    <location>
        <position position="92"/>
    </location>
    <ligand>
        <name>Mg(2+)</name>
        <dbReference type="ChEBI" id="CHEBI:18420"/>
        <label>1</label>
        <note>catalytic</note>
    </ligand>
</feature>
<dbReference type="CDD" id="cd01638">
    <property type="entry name" value="CysQ"/>
    <property type="match status" value="1"/>
</dbReference>
<dbReference type="InterPro" id="IPR006240">
    <property type="entry name" value="CysQ"/>
</dbReference>
<organism evidence="3 4">
    <name type="scientific">Pelagibaculum spongiae</name>
    <dbReference type="NCBI Taxonomy" id="2080658"/>
    <lineage>
        <taxon>Bacteria</taxon>
        <taxon>Pseudomonadati</taxon>
        <taxon>Pseudomonadota</taxon>
        <taxon>Gammaproteobacteria</taxon>
        <taxon>Oceanospirillales</taxon>
        <taxon>Pelagibaculum</taxon>
    </lineage>
</organism>
<feature type="binding site" evidence="1">
    <location>
        <position position="92"/>
    </location>
    <ligand>
        <name>Mg(2+)</name>
        <dbReference type="ChEBI" id="CHEBI:18420"/>
        <label>2</label>
    </ligand>
</feature>
<evidence type="ECO:0000256" key="2">
    <source>
        <dbReference type="PIRSR" id="PIRSR600760-2"/>
    </source>
</evidence>
<dbReference type="SUPFAM" id="SSF56655">
    <property type="entry name" value="Carbohydrate phosphatase"/>
    <property type="match status" value="1"/>
</dbReference>
<feature type="binding site" evidence="1">
    <location>
        <position position="89"/>
    </location>
    <ligand>
        <name>Mg(2+)</name>
        <dbReference type="ChEBI" id="CHEBI:18420"/>
        <label>2</label>
    </ligand>
</feature>
<comment type="cofactor">
    <cofactor evidence="1 2">
        <name>Mg(2+)</name>
        <dbReference type="ChEBI" id="CHEBI:18420"/>
    </cofactor>
</comment>
<dbReference type="GO" id="GO:0000287">
    <property type="term" value="F:magnesium ion binding"/>
    <property type="evidence" value="ECO:0007669"/>
    <property type="project" value="UniProtKB-UniRule"/>
</dbReference>
<feature type="binding site" evidence="1">
    <location>
        <position position="69"/>
    </location>
    <ligand>
        <name>substrate</name>
    </ligand>
</feature>
<feature type="binding site" evidence="1">
    <location>
        <position position="89"/>
    </location>
    <ligand>
        <name>Mg(2+)</name>
        <dbReference type="ChEBI" id="CHEBI:18420"/>
        <label>1</label>
    </ligand>
</feature>
<feature type="binding site" evidence="2">
    <location>
        <position position="91"/>
    </location>
    <ligand>
        <name>Mg(2+)</name>
        <dbReference type="ChEBI" id="CHEBI:18420"/>
        <label>1</label>
        <note>catalytic</note>
    </ligand>
</feature>
<dbReference type="EMBL" id="QDDL01000005">
    <property type="protein sequence ID" value="PVZ68365.1"/>
    <property type="molecule type" value="Genomic_DNA"/>
</dbReference>
<feature type="binding site" evidence="1">
    <location>
        <position position="69"/>
    </location>
    <ligand>
        <name>Mg(2+)</name>
        <dbReference type="ChEBI" id="CHEBI:18420"/>
        <label>1</label>
    </ligand>
</feature>
<dbReference type="Proteomes" id="UP000244906">
    <property type="component" value="Unassembled WGS sequence"/>
</dbReference>
<feature type="binding site" evidence="2">
    <location>
        <position position="89"/>
    </location>
    <ligand>
        <name>Mg(2+)</name>
        <dbReference type="ChEBI" id="CHEBI:18420"/>
        <label>1</label>
        <note>catalytic</note>
    </ligand>
</feature>
<dbReference type="GO" id="GO:0050427">
    <property type="term" value="P:3'-phosphoadenosine 5'-phosphosulfate metabolic process"/>
    <property type="evidence" value="ECO:0007669"/>
    <property type="project" value="TreeGrafter"/>
</dbReference>
<dbReference type="AlphaFoldDB" id="A0A2V1GZE1"/>
<protein>
    <recommendedName>
        <fullName evidence="1">3'(2'),5'-bisphosphate nucleotidase CysQ</fullName>
        <ecNumber evidence="1">3.1.3.7</ecNumber>
    </recommendedName>
    <alternativeName>
        <fullName evidence="1">3'(2'),5-bisphosphonucleoside 3'(2')-phosphohydrolase</fullName>
    </alternativeName>
    <alternativeName>
        <fullName evidence="1">3'-phosphoadenosine 5'-phosphate phosphatase</fullName>
        <shortName evidence="1">PAP phosphatase</shortName>
    </alternativeName>
</protein>
<feature type="binding site" evidence="1">
    <location>
        <position position="91"/>
    </location>
    <ligand>
        <name>Mg(2+)</name>
        <dbReference type="ChEBI" id="CHEBI:18420"/>
        <label>1</label>
    </ligand>
</feature>
<evidence type="ECO:0000256" key="1">
    <source>
        <dbReference type="HAMAP-Rule" id="MF_02095"/>
    </source>
</evidence>
<dbReference type="OrthoDB" id="9785695at2"/>
<keyword evidence="1 2" id="KW-0479">Metal-binding</keyword>
<comment type="similarity">
    <text evidence="1">Belongs to the inositol monophosphatase superfamily. CysQ family.</text>
</comment>
<dbReference type="RefSeq" id="WP_116687691.1">
    <property type="nucleotide sequence ID" value="NZ_CAWNYD010000005.1"/>
</dbReference>
<reference evidence="3 4" key="1">
    <citation type="submission" date="2018-04" db="EMBL/GenBank/DDBJ databases">
        <title>Thalassorhabdus spongiae gen. nov., sp. nov., isolated from a marine sponge in South-West Iceland.</title>
        <authorList>
            <person name="Knobloch S."/>
            <person name="Daussin A."/>
            <person name="Johannsson R."/>
            <person name="Marteinsson V.T."/>
        </authorList>
    </citation>
    <scope>NUCLEOTIDE SEQUENCE [LARGE SCALE GENOMIC DNA]</scope>
    <source>
        <strain evidence="3 4">Hp12</strain>
    </source>
</reference>
<comment type="subcellular location">
    <subcellularLocation>
        <location evidence="1">Cell inner membrane</location>
        <topology evidence="1">Peripheral membrane protein</topology>
        <orientation evidence="1">Cytoplasmic side</orientation>
    </subcellularLocation>
</comment>
<name>A0A2V1GZE1_9GAMM</name>
<gene>
    <name evidence="1 3" type="primary">cysQ</name>
    <name evidence="3" type="ORF">DC094_13870</name>
</gene>
<feature type="binding site" evidence="1">
    <location>
        <begin position="91"/>
        <end position="94"/>
    </location>
    <ligand>
        <name>substrate</name>
    </ligand>
</feature>
<dbReference type="Gene3D" id="3.40.190.80">
    <property type="match status" value="1"/>
</dbReference>